<comment type="caution">
    <text evidence="2">The sequence shown here is derived from an EMBL/GenBank/DDBJ whole genome shotgun (WGS) entry which is preliminary data.</text>
</comment>
<gene>
    <name evidence="2" type="ORF">E4P33_10300</name>
</gene>
<organism evidence="2 3">
    <name type="scientific">Kocuria rhizophila</name>
    <dbReference type="NCBI Taxonomy" id="72000"/>
    <lineage>
        <taxon>Bacteria</taxon>
        <taxon>Bacillati</taxon>
        <taxon>Actinomycetota</taxon>
        <taxon>Actinomycetes</taxon>
        <taxon>Micrococcales</taxon>
        <taxon>Micrococcaceae</taxon>
        <taxon>Kocuria</taxon>
    </lineage>
</organism>
<dbReference type="RefSeq" id="WP_135010841.1">
    <property type="nucleotide sequence ID" value="NZ_SPNK01000013.1"/>
</dbReference>
<evidence type="ECO:0000256" key="1">
    <source>
        <dbReference type="SAM" id="MobiDB-lite"/>
    </source>
</evidence>
<keyword evidence="3" id="KW-1185">Reference proteome</keyword>
<evidence type="ECO:0000313" key="2">
    <source>
        <dbReference type="EMBL" id="TFH99670.1"/>
    </source>
</evidence>
<accession>A0AAX2SCQ2</accession>
<dbReference type="EMBL" id="SPNK01000013">
    <property type="protein sequence ID" value="TFH99670.1"/>
    <property type="molecule type" value="Genomic_DNA"/>
</dbReference>
<dbReference type="Proteomes" id="UP000298017">
    <property type="component" value="Unassembled WGS sequence"/>
</dbReference>
<dbReference type="AlphaFoldDB" id="A0AAX2SCQ2"/>
<protein>
    <submittedName>
        <fullName evidence="2">DUF4192 family protein</fullName>
    </submittedName>
</protein>
<proteinExistence type="predicted"/>
<evidence type="ECO:0000313" key="3">
    <source>
        <dbReference type="Proteomes" id="UP000298017"/>
    </source>
</evidence>
<reference evidence="2 3" key="1">
    <citation type="submission" date="2019-03" db="EMBL/GenBank/DDBJ databases">
        <title>Genome Sequencing and Assembly of Various Microbes Isolated from Alder Root Nodule.</title>
        <authorList>
            <person name="Swanson E."/>
            <person name="Sevigny J.L."/>
            <person name="Pesce C."/>
            <person name="Davis I."/>
            <person name="Kleiner V."/>
            <person name="Tisa L."/>
        </authorList>
    </citation>
    <scope>NUCLEOTIDE SEQUENCE [LARGE SCALE GENOMIC DNA]</scope>
    <source>
        <strain evidence="2 3">4R-31</strain>
    </source>
</reference>
<name>A0AAX2SCQ2_KOCRH</name>
<sequence length="389" mass="42298">MKMETPADIAAMTPWVLGYEPGHNDVVLFTLDRDDSSTAMTGPTVMFPCDELGSGLEDAVRETARRVVNEFHGRPLAFAIGYGDNGDLLATQVAETFQDALAINADTIPLHYDGSHVQMIVGDGRKLDCGPLPDVSAEMTALGHPVPSPSRTMKDREWHPDPVPSYDVLPSAIAERLEKFPPTERAEEAVRLAQVLADGNSHNVPSDQRRLAGLINSSTDHWVSDRLIMEACTAPTPAMADTLRQLYVQAPPEYQQAIAGLAAITNYAQYGNSQALRAVSTQLDPEGPGFADAKIVQVLSRTVPEFKQFQQQIARAAERATEIDLGGVKDMEWRQGTQRLHPAAEAERAASETPDAFPQRDERRPEPPPQMPGHEQGPPAPGTDGPSMN</sequence>
<feature type="region of interest" description="Disordered" evidence="1">
    <location>
        <begin position="338"/>
        <end position="389"/>
    </location>
</feature>